<keyword evidence="2" id="KW-1185">Reference proteome</keyword>
<name>A0A1G7HXW4_9PROT</name>
<dbReference type="STRING" id="69960.SAMN05421720_12619"/>
<accession>A0A1G7HXW4</accession>
<organism evidence="1 2">
    <name type="scientific">Rhodospira trueperi</name>
    <dbReference type="NCBI Taxonomy" id="69960"/>
    <lineage>
        <taxon>Bacteria</taxon>
        <taxon>Pseudomonadati</taxon>
        <taxon>Pseudomonadota</taxon>
        <taxon>Alphaproteobacteria</taxon>
        <taxon>Rhodospirillales</taxon>
        <taxon>Rhodospirillaceae</taxon>
        <taxon>Rhodospira</taxon>
    </lineage>
</organism>
<dbReference type="CDD" id="cd14737">
    <property type="entry name" value="PAAR_1"/>
    <property type="match status" value="1"/>
</dbReference>
<dbReference type="EMBL" id="FNAP01000026">
    <property type="protein sequence ID" value="SDF04964.1"/>
    <property type="molecule type" value="Genomic_DNA"/>
</dbReference>
<sequence>MPAAVRLGDVCTGHGCWPPRENAGASPNVFANGRGAHRVGDPWAAHTCPAIPETHASVQATGSPDVFVNGRPWARVGDSIACGSSNASGSHNVFVNG</sequence>
<dbReference type="Gene3D" id="2.60.200.60">
    <property type="match status" value="1"/>
</dbReference>
<dbReference type="Proteomes" id="UP000199412">
    <property type="component" value="Unassembled WGS sequence"/>
</dbReference>
<reference evidence="1 2" key="1">
    <citation type="submission" date="2016-10" db="EMBL/GenBank/DDBJ databases">
        <authorList>
            <person name="de Groot N.N."/>
        </authorList>
    </citation>
    <scope>NUCLEOTIDE SEQUENCE [LARGE SCALE GENOMIC DNA]</scope>
    <source>
        <strain evidence="1 2">ATCC 700224</strain>
    </source>
</reference>
<proteinExistence type="predicted"/>
<evidence type="ECO:0000313" key="2">
    <source>
        <dbReference type="Proteomes" id="UP000199412"/>
    </source>
</evidence>
<evidence type="ECO:0000313" key="1">
    <source>
        <dbReference type="EMBL" id="SDF04964.1"/>
    </source>
</evidence>
<dbReference type="RefSeq" id="WP_092788081.1">
    <property type="nucleotide sequence ID" value="NZ_FNAP01000026.1"/>
</dbReference>
<dbReference type="AlphaFoldDB" id="A0A1G7HXW4"/>
<protein>
    <submittedName>
        <fullName evidence="1">Zn-binding Pro-Ala-Ala-Arg (PAAR) domain-containing protein, incolved in TypeVI secretion</fullName>
    </submittedName>
</protein>
<dbReference type="InterPro" id="IPR008727">
    <property type="entry name" value="PAAR_motif"/>
</dbReference>
<dbReference type="OrthoDB" id="9807902at2"/>
<gene>
    <name evidence="1" type="ORF">SAMN05421720_12619</name>
</gene>
<dbReference type="Pfam" id="PF05488">
    <property type="entry name" value="PAAR_motif"/>
    <property type="match status" value="1"/>
</dbReference>